<keyword evidence="3" id="KW-0479">Metal-binding</keyword>
<dbReference type="InterPro" id="IPR015366">
    <property type="entry name" value="S53_propep"/>
</dbReference>
<keyword evidence="4" id="KW-0378">Hydrolase</keyword>
<evidence type="ECO:0000259" key="10">
    <source>
        <dbReference type="PROSITE" id="PS51695"/>
    </source>
</evidence>
<dbReference type="SUPFAM" id="SSF54897">
    <property type="entry name" value="Protease propeptides/inhibitors"/>
    <property type="match status" value="1"/>
</dbReference>
<dbReference type="PANTHER" id="PTHR14218">
    <property type="entry name" value="PROTEASE S8 TRIPEPTIDYL PEPTIDASE I CLN2"/>
    <property type="match status" value="1"/>
</dbReference>
<dbReference type="GO" id="GO:0008240">
    <property type="term" value="F:tripeptidyl-peptidase activity"/>
    <property type="evidence" value="ECO:0007669"/>
    <property type="project" value="TreeGrafter"/>
</dbReference>
<evidence type="ECO:0000256" key="1">
    <source>
        <dbReference type="ARBA" id="ARBA00001913"/>
    </source>
</evidence>
<gene>
    <name evidence="11" type="ORF">EDB95_5444</name>
</gene>
<dbReference type="AlphaFoldDB" id="A0A4R8DIM2"/>
<dbReference type="OrthoDB" id="9002785at2"/>
<evidence type="ECO:0000313" key="11">
    <source>
        <dbReference type="EMBL" id="TDW97593.1"/>
    </source>
</evidence>
<dbReference type="PANTHER" id="PTHR14218:SF15">
    <property type="entry name" value="TRIPEPTIDYL-PEPTIDASE 1"/>
    <property type="match status" value="1"/>
</dbReference>
<dbReference type="SMART" id="SM00944">
    <property type="entry name" value="Pro-kuma_activ"/>
    <property type="match status" value="1"/>
</dbReference>
<evidence type="ECO:0000256" key="8">
    <source>
        <dbReference type="PROSITE-ProRule" id="PRU01240"/>
    </source>
</evidence>
<dbReference type="RefSeq" id="WP_134000105.1">
    <property type="nucleotide sequence ID" value="NZ_SODV01000002.1"/>
</dbReference>
<dbReference type="Pfam" id="PF00082">
    <property type="entry name" value="Peptidase_S8"/>
    <property type="match status" value="1"/>
</dbReference>
<protein>
    <submittedName>
        <fullName evidence="11">Kumamolisin</fullName>
    </submittedName>
</protein>
<sequence length="530" mass="54960">MNTPYSTRLVLPGSKKSVPPGEPATGLQKTDLINVTLKLRPGRPLPDLRDMPHGRGFTPLSRETFGELYGTSKEDIAAVEAFARHEGFSLVRIEPQKRAVEIRGTIAQMEHTFQVSLSHYKDTSGQIFRGRTGDVYIPSELEGIVRGVFGLDTRPIATPKIKRLPAASPLRAAVATTSYNPTDIARLYNFPDGYTGQGQCIAIIELGGGYNTSDINTYYQSLGLAAPTLVAIPVDGGSNNPGNGVSDADGEVTLDIEVAGTVAPAATIAVYFAGNTSKAFQDAVSAAIHDTTNKPSVISISWGGPEDSSYGSYYTTFDEEFQAASTMGITVCVAAGDSGSSDGVSDGKVHVDYPASSAYVLGCGGTTLQANVQTDSINSEVVWNEPGNGGATGGGVSDLFSLPSYQSGAKVPVSPNTGNPGRGVPDVAGDADPATGYNILLGGQREPIGGTSAVAPLMAGLVARLNQALGKPVGFLNPILYSNPSVCRDITQGNNDTVDSGSTYAAGPGWDACTGNGVPDGGMLLEILKS</sequence>
<dbReference type="GO" id="GO:0046872">
    <property type="term" value="F:metal ion binding"/>
    <property type="evidence" value="ECO:0007669"/>
    <property type="project" value="UniProtKB-KW"/>
</dbReference>
<name>A0A4R8DIM2_9BACT</name>
<dbReference type="PROSITE" id="PS51892">
    <property type="entry name" value="SUBTILASE"/>
    <property type="match status" value="1"/>
</dbReference>
<dbReference type="PROSITE" id="PS51695">
    <property type="entry name" value="SEDOLISIN"/>
    <property type="match status" value="1"/>
</dbReference>
<reference evidence="11 12" key="1">
    <citation type="submission" date="2019-03" db="EMBL/GenBank/DDBJ databases">
        <title>Genomic Encyclopedia of Type Strains, Phase IV (KMG-IV): sequencing the most valuable type-strain genomes for metagenomic binning, comparative biology and taxonomic classification.</title>
        <authorList>
            <person name="Goeker M."/>
        </authorList>
    </citation>
    <scope>NUCLEOTIDE SEQUENCE [LARGE SCALE GENOMIC DNA]</scope>
    <source>
        <strain evidence="11 12">DSM 100059</strain>
    </source>
</reference>
<evidence type="ECO:0000313" key="12">
    <source>
        <dbReference type="Proteomes" id="UP000294498"/>
    </source>
</evidence>
<dbReference type="InterPro" id="IPR030400">
    <property type="entry name" value="Sedolisin_dom"/>
</dbReference>
<dbReference type="EMBL" id="SODV01000002">
    <property type="protein sequence ID" value="TDW97593.1"/>
    <property type="molecule type" value="Genomic_DNA"/>
</dbReference>
<dbReference type="Gene3D" id="3.40.50.200">
    <property type="entry name" value="Peptidase S8/S53 domain"/>
    <property type="match status" value="1"/>
</dbReference>
<feature type="domain" description="Peptidase S53" evidence="10">
    <location>
        <begin position="178"/>
        <end position="530"/>
    </location>
</feature>
<dbReference type="GO" id="GO:0004252">
    <property type="term" value="F:serine-type endopeptidase activity"/>
    <property type="evidence" value="ECO:0007669"/>
    <property type="project" value="InterPro"/>
</dbReference>
<comment type="cofactor">
    <cofactor evidence="1">
        <name>Ca(2+)</name>
        <dbReference type="ChEBI" id="CHEBI:29108"/>
    </cofactor>
</comment>
<dbReference type="CDD" id="cd04056">
    <property type="entry name" value="Peptidases_S53"/>
    <property type="match status" value="1"/>
</dbReference>
<dbReference type="Pfam" id="PF09286">
    <property type="entry name" value="Pro-kuma_activ"/>
    <property type="match status" value="1"/>
</dbReference>
<evidence type="ECO:0000256" key="9">
    <source>
        <dbReference type="SAM" id="MobiDB-lite"/>
    </source>
</evidence>
<evidence type="ECO:0000256" key="7">
    <source>
        <dbReference type="ARBA" id="ARBA00023145"/>
    </source>
</evidence>
<dbReference type="GO" id="GO:0006508">
    <property type="term" value="P:proteolysis"/>
    <property type="evidence" value="ECO:0007669"/>
    <property type="project" value="UniProtKB-KW"/>
</dbReference>
<dbReference type="InterPro" id="IPR000209">
    <property type="entry name" value="Peptidase_S8/S53_dom"/>
</dbReference>
<keyword evidence="7" id="KW-0865">Zymogen</keyword>
<keyword evidence="6" id="KW-0106">Calcium</keyword>
<feature type="region of interest" description="Disordered" evidence="9">
    <location>
        <begin position="1"/>
        <end position="27"/>
    </location>
</feature>
<keyword evidence="5" id="KW-0720">Serine protease</keyword>
<dbReference type="CDD" id="cd11377">
    <property type="entry name" value="Pro-peptidase_S53"/>
    <property type="match status" value="1"/>
</dbReference>
<evidence type="ECO:0000256" key="2">
    <source>
        <dbReference type="ARBA" id="ARBA00022670"/>
    </source>
</evidence>
<proteinExistence type="inferred from homology"/>
<comment type="caution">
    <text evidence="8">Lacks conserved residue(s) required for the propagation of feature annotation.</text>
</comment>
<dbReference type="SUPFAM" id="SSF52743">
    <property type="entry name" value="Subtilisin-like"/>
    <property type="match status" value="1"/>
</dbReference>
<evidence type="ECO:0000256" key="4">
    <source>
        <dbReference type="ARBA" id="ARBA00022801"/>
    </source>
</evidence>
<comment type="similarity">
    <text evidence="8">Belongs to the peptidase S8 family.</text>
</comment>
<evidence type="ECO:0000256" key="5">
    <source>
        <dbReference type="ARBA" id="ARBA00022825"/>
    </source>
</evidence>
<keyword evidence="2" id="KW-0645">Protease</keyword>
<dbReference type="InterPro" id="IPR036852">
    <property type="entry name" value="Peptidase_S8/S53_dom_sf"/>
</dbReference>
<keyword evidence="12" id="KW-1185">Reference proteome</keyword>
<evidence type="ECO:0000256" key="6">
    <source>
        <dbReference type="ARBA" id="ARBA00022837"/>
    </source>
</evidence>
<accession>A0A4R8DIM2</accession>
<evidence type="ECO:0000256" key="3">
    <source>
        <dbReference type="ARBA" id="ARBA00022723"/>
    </source>
</evidence>
<comment type="caution">
    <text evidence="11">The sequence shown here is derived from an EMBL/GenBank/DDBJ whole genome shotgun (WGS) entry which is preliminary data.</text>
</comment>
<dbReference type="Proteomes" id="UP000294498">
    <property type="component" value="Unassembled WGS sequence"/>
</dbReference>
<dbReference type="InterPro" id="IPR050819">
    <property type="entry name" value="Tripeptidyl-peptidase_I"/>
</dbReference>
<organism evidence="11 12">
    <name type="scientific">Dinghuibacter silviterrae</name>
    <dbReference type="NCBI Taxonomy" id="1539049"/>
    <lineage>
        <taxon>Bacteria</taxon>
        <taxon>Pseudomonadati</taxon>
        <taxon>Bacteroidota</taxon>
        <taxon>Chitinophagia</taxon>
        <taxon>Chitinophagales</taxon>
        <taxon>Chitinophagaceae</taxon>
        <taxon>Dinghuibacter</taxon>
    </lineage>
</organism>